<protein>
    <recommendedName>
        <fullName evidence="5">Cytochrome C oxidase subunit I</fullName>
    </recommendedName>
</protein>
<name>A0A7Y9U776_9BURK</name>
<dbReference type="RefSeq" id="WP_179634001.1">
    <property type="nucleotide sequence ID" value="NZ_JACCFH010000001.1"/>
</dbReference>
<evidence type="ECO:0000256" key="1">
    <source>
        <dbReference type="SAM" id="MobiDB-lite"/>
    </source>
</evidence>
<keyword evidence="2" id="KW-0812">Transmembrane</keyword>
<dbReference type="Proteomes" id="UP000518288">
    <property type="component" value="Unassembled WGS sequence"/>
</dbReference>
<keyword evidence="2" id="KW-1133">Transmembrane helix</keyword>
<dbReference type="SUPFAM" id="SSF52833">
    <property type="entry name" value="Thioredoxin-like"/>
    <property type="match status" value="1"/>
</dbReference>
<organism evidence="3 4">
    <name type="scientific">Sphaerotilus montanus</name>
    <dbReference type="NCBI Taxonomy" id="522889"/>
    <lineage>
        <taxon>Bacteria</taxon>
        <taxon>Pseudomonadati</taxon>
        <taxon>Pseudomonadota</taxon>
        <taxon>Betaproteobacteria</taxon>
        <taxon>Burkholderiales</taxon>
        <taxon>Sphaerotilaceae</taxon>
        <taxon>Sphaerotilus</taxon>
    </lineage>
</organism>
<keyword evidence="4" id="KW-1185">Reference proteome</keyword>
<evidence type="ECO:0000256" key="2">
    <source>
        <dbReference type="SAM" id="Phobius"/>
    </source>
</evidence>
<gene>
    <name evidence="3" type="ORF">BDD16_002192</name>
</gene>
<proteinExistence type="predicted"/>
<sequence length="244" mass="26608">MSHDAPNAAQPLNLSVHDLPTPSADPDAAARTRVGRIKMALILLACASPVIASYFTYYVIRPTGQPGHGVLIQPPVDLPPAASLPLTDLQGQAVEPRSLRDQWLLVVVADGACDSTCEKLLYAQRQLRETLGREKDRLDRVWIVTGETPPRADLLPALAEASVLRAPREAVARWLRPAPGEPLSSHLYLVDPMGVWMMRFPVAFEPAKVKRDVERVLRASTSWDRAGRDPAIVGPVTTTPGLAR</sequence>
<evidence type="ECO:0008006" key="5">
    <source>
        <dbReference type="Google" id="ProtNLM"/>
    </source>
</evidence>
<evidence type="ECO:0000313" key="3">
    <source>
        <dbReference type="EMBL" id="NYG33206.1"/>
    </source>
</evidence>
<reference evidence="3 4" key="1">
    <citation type="submission" date="2020-07" db="EMBL/GenBank/DDBJ databases">
        <title>Genomic Encyclopedia of Archaeal and Bacterial Type Strains, Phase II (KMG-II): from individual species to whole genera.</title>
        <authorList>
            <person name="Goeker M."/>
        </authorList>
    </citation>
    <scope>NUCLEOTIDE SEQUENCE [LARGE SCALE GENOMIC DNA]</scope>
    <source>
        <strain evidence="3 4">DSM 21226</strain>
    </source>
</reference>
<accession>A0A7Y9U776</accession>
<evidence type="ECO:0000313" key="4">
    <source>
        <dbReference type="Proteomes" id="UP000518288"/>
    </source>
</evidence>
<dbReference type="AlphaFoldDB" id="A0A7Y9U776"/>
<dbReference type="EMBL" id="JACCFH010000001">
    <property type="protein sequence ID" value="NYG33206.1"/>
    <property type="molecule type" value="Genomic_DNA"/>
</dbReference>
<keyword evidence="2" id="KW-0472">Membrane</keyword>
<feature type="transmembrane region" description="Helical" evidence="2">
    <location>
        <begin position="40"/>
        <end position="60"/>
    </location>
</feature>
<feature type="region of interest" description="Disordered" evidence="1">
    <location>
        <begin position="1"/>
        <end position="27"/>
    </location>
</feature>
<comment type="caution">
    <text evidence="3">The sequence shown here is derived from an EMBL/GenBank/DDBJ whole genome shotgun (WGS) entry which is preliminary data.</text>
</comment>
<dbReference type="InterPro" id="IPR036249">
    <property type="entry name" value="Thioredoxin-like_sf"/>
</dbReference>